<evidence type="ECO:0000313" key="3">
    <source>
        <dbReference type="Proteomes" id="UP001162162"/>
    </source>
</evidence>
<keyword evidence="1" id="KW-0472">Membrane</keyword>
<reference evidence="2" key="1">
    <citation type="journal article" date="2023" name="Insect Mol. Biol.">
        <title>Genome sequencing provides insights into the evolution of gene families encoding plant cell wall-degrading enzymes in longhorned beetles.</title>
        <authorList>
            <person name="Shin N.R."/>
            <person name="Okamura Y."/>
            <person name="Kirsch R."/>
            <person name="Pauchet Y."/>
        </authorList>
    </citation>
    <scope>NUCLEOTIDE SEQUENCE</scope>
    <source>
        <strain evidence="2">AMC_N1</strain>
    </source>
</reference>
<accession>A0AAV8YWZ7</accession>
<sequence length="129" mass="15311">MTSLEGIAAYLQKSVLSVDIVKCQINVRFEPEILLQNFSSPTEINLHKKQFSYSFSSVTVMITVHLLIFFLRIRFYFCLFSFNQSLSQRLEIVKVFLRWFKITILNVNKTRDRLNTKKFLHNKQVTKKN</sequence>
<protein>
    <submittedName>
        <fullName evidence="2">Uncharacterized protein</fullName>
    </submittedName>
</protein>
<feature type="transmembrane region" description="Helical" evidence="1">
    <location>
        <begin position="51"/>
        <end position="71"/>
    </location>
</feature>
<dbReference type="EMBL" id="JAPWTK010000038">
    <property type="protein sequence ID" value="KAJ8955388.1"/>
    <property type="molecule type" value="Genomic_DNA"/>
</dbReference>
<name>A0AAV8YWZ7_9CUCU</name>
<dbReference type="AlphaFoldDB" id="A0AAV8YWZ7"/>
<keyword evidence="3" id="KW-1185">Reference proteome</keyword>
<organism evidence="2 3">
    <name type="scientific">Aromia moschata</name>
    <dbReference type="NCBI Taxonomy" id="1265417"/>
    <lineage>
        <taxon>Eukaryota</taxon>
        <taxon>Metazoa</taxon>
        <taxon>Ecdysozoa</taxon>
        <taxon>Arthropoda</taxon>
        <taxon>Hexapoda</taxon>
        <taxon>Insecta</taxon>
        <taxon>Pterygota</taxon>
        <taxon>Neoptera</taxon>
        <taxon>Endopterygota</taxon>
        <taxon>Coleoptera</taxon>
        <taxon>Polyphaga</taxon>
        <taxon>Cucujiformia</taxon>
        <taxon>Chrysomeloidea</taxon>
        <taxon>Cerambycidae</taxon>
        <taxon>Cerambycinae</taxon>
        <taxon>Callichromatini</taxon>
        <taxon>Aromia</taxon>
    </lineage>
</organism>
<evidence type="ECO:0000313" key="2">
    <source>
        <dbReference type="EMBL" id="KAJ8955388.1"/>
    </source>
</evidence>
<dbReference type="Proteomes" id="UP001162162">
    <property type="component" value="Unassembled WGS sequence"/>
</dbReference>
<gene>
    <name evidence="2" type="ORF">NQ318_003485</name>
</gene>
<keyword evidence="1" id="KW-0812">Transmembrane</keyword>
<comment type="caution">
    <text evidence="2">The sequence shown here is derived from an EMBL/GenBank/DDBJ whole genome shotgun (WGS) entry which is preliminary data.</text>
</comment>
<keyword evidence="1" id="KW-1133">Transmembrane helix</keyword>
<evidence type="ECO:0000256" key="1">
    <source>
        <dbReference type="SAM" id="Phobius"/>
    </source>
</evidence>
<proteinExistence type="predicted"/>